<sequence length="212" mass="22884">MVGGVPAAPEHHATVRHRAAVLAGYQGDPMSAREALRDPHPRVRAAALGALARCDQLDTATIRTALADVDPGVRRRAITLAIDRPEIDLVTWLSDPDNTVIEQVAWACGERPAGAAAVDALTHLVFEHTEPLVREAAVAALGSLGDDRGLDAILHACTDRAPVRRRAVLALAPFDTPAVREMLRTARNDRDWQVRQSAEDLATIMAIDEDDH</sequence>
<dbReference type="InterPro" id="IPR004155">
    <property type="entry name" value="PBS_lyase_HEAT"/>
</dbReference>
<evidence type="ECO:0000313" key="2">
    <source>
        <dbReference type="EMBL" id="CAB4836473.1"/>
    </source>
</evidence>
<evidence type="ECO:0000313" key="3">
    <source>
        <dbReference type="EMBL" id="CAB4989402.1"/>
    </source>
</evidence>
<dbReference type="InterPro" id="IPR011989">
    <property type="entry name" value="ARM-like"/>
</dbReference>
<dbReference type="AlphaFoldDB" id="A0A6J7NF35"/>
<reference evidence="3" key="1">
    <citation type="submission" date="2020-05" db="EMBL/GenBank/DDBJ databases">
        <authorList>
            <person name="Chiriac C."/>
            <person name="Salcher M."/>
            <person name="Ghai R."/>
            <person name="Kavagutti S V."/>
        </authorList>
    </citation>
    <scope>NUCLEOTIDE SEQUENCE</scope>
</reference>
<dbReference type="Gene3D" id="1.25.10.10">
    <property type="entry name" value="Leucine-rich Repeat Variant"/>
    <property type="match status" value="2"/>
</dbReference>
<dbReference type="InterPro" id="IPR016024">
    <property type="entry name" value="ARM-type_fold"/>
</dbReference>
<dbReference type="SMART" id="SM00567">
    <property type="entry name" value="EZ_HEAT"/>
    <property type="match status" value="3"/>
</dbReference>
<proteinExistence type="predicted"/>
<evidence type="ECO:0000313" key="1">
    <source>
        <dbReference type="EMBL" id="CAB4762916.1"/>
    </source>
</evidence>
<dbReference type="SUPFAM" id="SSF48371">
    <property type="entry name" value="ARM repeat"/>
    <property type="match status" value="1"/>
</dbReference>
<name>A0A6J7NF35_9ZZZZ</name>
<dbReference type="EMBL" id="CAEZYR010000117">
    <property type="protein sequence ID" value="CAB4762916.1"/>
    <property type="molecule type" value="Genomic_DNA"/>
</dbReference>
<organism evidence="3">
    <name type="scientific">freshwater metagenome</name>
    <dbReference type="NCBI Taxonomy" id="449393"/>
    <lineage>
        <taxon>unclassified sequences</taxon>
        <taxon>metagenomes</taxon>
        <taxon>ecological metagenomes</taxon>
    </lineage>
</organism>
<dbReference type="EMBL" id="CAFABA010000182">
    <property type="protein sequence ID" value="CAB4836473.1"/>
    <property type="molecule type" value="Genomic_DNA"/>
</dbReference>
<gene>
    <name evidence="1" type="ORF">UFOPK2754_02533</name>
    <name evidence="2" type="ORF">UFOPK3139_02917</name>
    <name evidence="3" type="ORF">UFOPK3967_00900</name>
</gene>
<dbReference type="Pfam" id="PF13646">
    <property type="entry name" value="HEAT_2"/>
    <property type="match status" value="1"/>
</dbReference>
<protein>
    <submittedName>
        <fullName evidence="3">Unannotated protein</fullName>
    </submittedName>
</protein>
<accession>A0A6J7NF35</accession>
<dbReference type="EMBL" id="CAFBOS010000041">
    <property type="protein sequence ID" value="CAB4989402.1"/>
    <property type="molecule type" value="Genomic_DNA"/>
</dbReference>